<evidence type="ECO:0000256" key="2">
    <source>
        <dbReference type="ARBA" id="ARBA00022723"/>
    </source>
</evidence>
<feature type="compositionally biased region" description="Pro residues" evidence="6">
    <location>
        <begin position="271"/>
        <end position="285"/>
    </location>
</feature>
<accession>A0ABR3Q2U0</accession>
<dbReference type="PANTHER" id="PTHR47338:SF29">
    <property type="entry name" value="ZN(2)-C6 FUNGAL-TYPE DOMAIN-CONTAINING PROTEIN"/>
    <property type="match status" value="1"/>
</dbReference>
<dbReference type="InterPro" id="IPR036864">
    <property type="entry name" value="Zn2-C6_fun-type_DNA-bd_sf"/>
</dbReference>
<name>A0ABR3Q2U0_9TREE</name>
<evidence type="ECO:0000256" key="4">
    <source>
        <dbReference type="ARBA" id="ARBA00023163"/>
    </source>
</evidence>
<gene>
    <name evidence="8" type="ORF">Q8F55_005790</name>
</gene>
<dbReference type="CDD" id="cd12148">
    <property type="entry name" value="fungal_TF_MHR"/>
    <property type="match status" value="1"/>
</dbReference>
<dbReference type="PANTHER" id="PTHR47338">
    <property type="entry name" value="ZN(II)2CYS6 TRANSCRIPTION FACTOR (EUROFUNG)-RELATED"/>
    <property type="match status" value="1"/>
</dbReference>
<feature type="region of interest" description="Disordered" evidence="6">
    <location>
        <begin position="652"/>
        <end position="673"/>
    </location>
</feature>
<feature type="compositionally biased region" description="Acidic residues" evidence="6">
    <location>
        <begin position="1"/>
        <end position="25"/>
    </location>
</feature>
<feature type="domain" description="Zn(2)-C6 fungal-type" evidence="7">
    <location>
        <begin position="40"/>
        <end position="70"/>
    </location>
</feature>
<dbReference type="GeneID" id="95986833"/>
<evidence type="ECO:0000259" key="7">
    <source>
        <dbReference type="PROSITE" id="PS50048"/>
    </source>
</evidence>
<evidence type="ECO:0000313" key="9">
    <source>
        <dbReference type="Proteomes" id="UP001565368"/>
    </source>
</evidence>
<dbReference type="InterPro" id="IPR050815">
    <property type="entry name" value="TF_fung"/>
</dbReference>
<sequence length="893" mass="97300">MTMGDADDSIDLDSGNELDNDELGEGQEPSSGKGEYSGDACLACRRRRIRCNAAKPSCATCTRLKKQCVYETGKSTSRIAVLKQRIAELETQLKTSQTPEPSGPSPPVASGSAEAAASGINIGQTINPASLGFTTQAFGIEATFNGAGQQVHATHTHVHGHVGDGHQQPYTPSLNSAPTTSSGGTNHTTPEQQQPQDSRYHANGTSTAGSRQLPYAQSSNPRPFGPPDPNFDFDLSFLDYNVTDISQSMFNMQTGGAPPAPPHPNMHSGMMPPPPGQGPPQPMPTPRAVRKDTHCISRKREAVNQMSQMRGDVSKAAQAMGELVGVNSGSQVYNDGNAPSTPFKHKHAAKTVDDDMDDFPYHVPTEEMSILPNIPQGRELVGGWFDPNDVPPPVRDHLLDLFFSRNAANLVVDLTLHLPRFYMRLTLPPSKRPHPGLLYSIYATAARMSTQPGIKQLESQFFEIADKQLRISVANHDRLLDTVRGMTLLTSYLFAKEKYSLGYHMCGAAVRLAIACGLDRIPSSVWSAPPPFNAAIHCTLRTGGYSIPPPDDPVELAERIYAFWSVYEVDLCTAIAYLWHTGLPIEDVRTPFPRPLFEYELGLVSIQDDISLQSLLDPPPSGLARGADSSFIVLRMKALTLLARVLKLRQERPEVDSPPSPSAGPPTCSYPGSPAPAFATHPAGFVRIKRALDNYAAQLPQEHQPPWQWDEGDNMTMPRVAISRESSVLHFLLGNAYMQLWNVRSLDADNAVALLVARRLVNVMYLFQTEPMSTGYDIFMITIWNEVAMVLVREVKRLSHIGDRAKAAEVDSDLGVAIAAMKKWGDVDISNQHDGSDIAAINGKMLEQLRLMSEEDWAEAMAESSRRFGGTGGDSAGCEIPPVAIDRARGGRV</sequence>
<dbReference type="Gene3D" id="4.10.240.10">
    <property type="entry name" value="Zn(2)-C6 fungal-type DNA-binding domain"/>
    <property type="match status" value="1"/>
</dbReference>
<feature type="region of interest" description="Disordered" evidence="6">
    <location>
        <begin position="1"/>
        <end position="37"/>
    </location>
</feature>
<feature type="compositionally biased region" description="Polar residues" evidence="6">
    <location>
        <begin position="169"/>
        <end position="220"/>
    </location>
</feature>
<feature type="region of interest" description="Disordered" evidence="6">
    <location>
        <begin position="159"/>
        <end position="231"/>
    </location>
</feature>
<evidence type="ECO:0000256" key="6">
    <source>
        <dbReference type="SAM" id="MobiDB-lite"/>
    </source>
</evidence>
<dbReference type="Pfam" id="PF04082">
    <property type="entry name" value="Fungal_trans"/>
    <property type="match status" value="1"/>
</dbReference>
<proteinExistence type="predicted"/>
<reference evidence="8 9" key="1">
    <citation type="submission" date="2023-08" db="EMBL/GenBank/DDBJ databases">
        <title>Annotated Genome Sequence of Vanrija albida AlHP1.</title>
        <authorList>
            <person name="Herzog R."/>
        </authorList>
    </citation>
    <scope>NUCLEOTIDE SEQUENCE [LARGE SCALE GENOMIC DNA]</scope>
    <source>
        <strain evidence="8 9">AlHP1</strain>
    </source>
</reference>
<evidence type="ECO:0000256" key="3">
    <source>
        <dbReference type="ARBA" id="ARBA00023015"/>
    </source>
</evidence>
<evidence type="ECO:0000313" key="8">
    <source>
        <dbReference type="EMBL" id="KAL1408973.1"/>
    </source>
</evidence>
<dbReference type="CDD" id="cd00067">
    <property type="entry name" value="GAL4"/>
    <property type="match status" value="1"/>
</dbReference>
<protein>
    <recommendedName>
        <fullName evidence="7">Zn(2)-C6 fungal-type domain-containing protein</fullName>
    </recommendedName>
</protein>
<dbReference type="Proteomes" id="UP001565368">
    <property type="component" value="Unassembled WGS sequence"/>
</dbReference>
<dbReference type="PROSITE" id="PS50048">
    <property type="entry name" value="ZN2_CY6_FUNGAL_2"/>
    <property type="match status" value="1"/>
</dbReference>
<dbReference type="RefSeq" id="XP_069208917.1">
    <property type="nucleotide sequence ID" value="XM_069354275.1"/>
</dbReference>
<dbReference type="InterPro" id="IPR001138">
    <property type="entry name" value="Zn2Cys6_DnaBD"/>
</dbReference>
<keyword evidence="9" id="KW-1185">Reference proteome</keyword>
<keyword evidence="5" id="KW-0539">Nucleus</keyword>
<keyword evidence="4" id="KW-0804">Transcription</keyword>
<dbReference type="SMART" id="SM00066">
    <property type="entry name" value="GAL4"/>
    <property type="match status" value="1"/>
</dbReference>
<dbReference type="SUPFAM" id="SSF57701">
    <property type="entry name" value="Zn2/Cys6 DNA-binding domain"/>
    <property type="match status" value="1"/>
</dbReference>
<keyword evidence="3" id="KW-0805">Transcription regulation</keyword>
<keyword evidence="2" id="KW-0479">Metal-binding</keyword>
<comment type="caution">
    <text evidence="8">The sequence shown here is derived from an EMBL/GenBank/DDBJ whole genome shotgun (WGS) entry which is preliminary data.</text>
</comment>
<dbReference type="PROSITE" id="PS00463">
    <property type="entry name" value="ZN2_CY6_FUNGAL_1"/>
    <property type="match status" value="1"/>
</dbReference>
<dbReference type="InterPro" id="IPR007219">
    <property type="entry name" value="XnlR_reg_dom"/>
</dbReference>
<organism evidence="8 9">
    <name type="scientific">Vanrija albida</name>
    <dbReference type="NCBI Taxonomy" id="181172"/>
    <lineage>
        <taxon>Eukaryota</taxon>
        <taxon>Fungi</taxon>
        <taxon>Dikarya</taxon>
        <taxon>Basidiomycota</taxon>
        <taxon>Agaricomycotina</taxon>
        <taxon>Tremellomycetes</taxon>
        <taxon>Trichosporonales</taxon>
        <taxon>Trichosporonaceae</taxon>
        <taxon>Vanrija</taxon>
    </lineage>
</organism>
<dbReference type="Pfam" id="PF00172">
    <property type="entry name" value="Zn_clus"/>
    <property type="match status" value="1"/>
</dbReference>
<comment type="subcellular location">
    <subcellularLocation>
        <location evidence="1">Nucleus</location>
    </subcellularLocation>
</comment>
<evidence type="ECO:0000256" key="1">
    <source>
        <dbReference type="ARBA" id="ARBA00004123"/>
    </source>
</evidence>
<evidence type="ECO:0000256" key="5">
    <source>
        <dbReference type="ARBA" id="ARBA00023242"/>
    </source>
</evidence>
<dbReference type="SMART" id="SM00906">
    <property type="entry name" value="Fungal_trans"/>
    <property type="match status" value="1"/>
</dbReference>
<dbReference type="EMBL" id="JBBXJM010000004">
    <property type="protein sequence ID" value="KAL1408973.1"/>
    <property type="molecule type" value="Genomic_DNA"/>
</dbReference>
<feature type="region of interest" description="Disordered" evidence="6">
    <location>
        <begin position="92"/>
        <end position="115"/>
    </location>
</feature>
<feature type="region of interest" description="Disordered" evidence="6">
    <location>
        <begin position="254"/>
        <end position="288"/>
    </location>
</feature>